<organism evidence="9 10">
    <name type="scientific">Lingula anatina</name>
    <name type="common">Brachiopod</name>
    <name type="synonym">Lingula unguis</name>
    <dbReference type="NCBI Taxonomy" id="7574"/>
    <lineage>
        <taxon>Eukaryota</taxon>
        <taxon>Metazoa</taxon>
        <taxon>Spiralia</taxon>
        <taxon>Lophotrochozoa</taxon>
        <taxon>Brachiopoda</taxon>
        <taxon>Linguliformea</taxon>
        <taxon>Lingulata</taxon>
        <taxon>Lingulida</taxon>
        <taxon>Linguloidea</taxon>
        <taxon>Lingulidae</taxon>
        <taxon>Lingula</taxon>
    </lineage>
</organism>
<dbReference type="GO" id="GO:0006027">
    <property type="term" value="P:glycosaminoglycan catabolic process"/>
    <property type="evidence" value="ECO:0007669"/>
    <property type="project" value="TreeGrafter"/>
</dbReference>
<proteinExistence type="inferred from homology"/>
<accession>A0A1S3ILX1</accession>
<sequence>MTDGKSLLIFLLHVTVISTVDSKKNILLIIADDAGFESQIYNNTVCKTPNLNRLAQQSVIFQKAFTSVSSCSPSRSAILTGLPQHQNGMYGLQHGVHHFHSFDGVKSLPLILRQSGIRTGIIGKKHVAPESVYPFNFERTEMNNSINQVGRNITHIKLLVREFLTQKDDRPFFLYIGFHDPHRCGHTSPQFGPFCEKFGNGQAGMGVIPDWTPVRYDPDQVIVPPFVQDTPAARQDIAAQYTTISRMDQGIGLIMKELTSAGFGDNTLVIYSSDNGIPFPNGRTNLYDSGMTEPMLVSSPHHSRRWGQVSKAMVSLTDIVPTALDWYGLQYPNYSIFGHRERTQLTGQSLLPVMDAEPIKGWDTVYASHNLHEVTMYYPMRVIRNRNYKLIHNINYKMPFPIDQDFYVSPSFQDLLNRTRVGKDTHWFKTLKQYYYRAEWELYNIVNDPRELHNLAKDPQASSVFKEMRHQLSWWQNQTADPWICAPHGVLEDSGRYQSAPQCLSLDNEL</sequence>
<feature type="domain" description="N-sulphoglucosamine sulphohydrolase C-terminal" evidence="8">
    <location>
        <begin position="420"/>
        <end position="476"/>
    </location>
</feature>
<dbReference type="PANTHER" id="PTHR43108:SF6">
    <property type="entry name" value="N-SULPHOGLUCOSAMINE SULPHOHYDROLASE"/>
    <property type="match status" value="1"/>
</dbReference>
<dbReference type="InterPro" id="IPR024607">
    <property type="entry name" value="Sulfatase_CS"/>
</dbReference>
<dbReference type="FunFam" id="3.40.720.10:FF:000026">
    <property type="entry name" value="N-sulphoglucosamine sulphohydrolase"/>
    <property type="match status" value="1"/>
</dbReference>
<dbReference type="AlphaFoldDB" id="A0A1S3ILX1"/>
<feature type="signal peptide" evidence="6">
    <location>
        <begin position="1"/>
        <end position="22"/>
    </location>
</feature>
<dbReference type="InParanoid" id="A0A1S3ILX1"/>
<keyword evidence="4" id="KW-0378">Hydrolase</keyword>
<feature type="chain" id="PRO_5010237336" evidence="6">
    <location>
        <begin position="23"/>
        <end position="510"/>
    </location>
</feature>
<feature type="domain" description="Sulfatase N-terminal" evidence="7">
    <location>
        <begin position="24"/>
        <end position="328"/>
    </location>
</feature>
<dbReference type="Pfam" id="PF00884">
    <property type="entry name" value="Sulfatase"/>
    <property type="match status" value="1"/>
</dbReference>
<dbReference type="OrthoDB" id="10012954at2759"/>
<dbReference type="GO" id="GO:0016250">
    <property type="term" value="F:N-sulfoglucosamine sulfohydrolase activity"/>
    <property type="evidence" value="ECO:0007669"/>
    <property type="project" value="TreeGrafter"/>
</dbReference>
<dbReference type="Pfam" id="PF16347">
    <property type="entry name" value="SGSH_C"/>
    <property type="match status" value="1"/>
</dbReference>
<dbReference type="SUPFAM" id="SSF53649">
    <property type="entry name" value="Alkaline phosphatase-like"/>
    <property type="match status" value="1"/>
</dbReference>
<reference evidence="10" key="1">
    <citation type="submission" date="2025-08" db="UniProtKB">
        <authorList>
            <consortium name="RefSeq"/>
        </authorList>
    </citation>
    <scope>IDENTIFICATION</scope>
    <source>
        <tissue evidence="10">Gonads</tissue>
    </source>
</reference>
<dbReference type="InterPro" id="IPR000917">
    <property type="entry name" value="Sulfatase_N"/>
</dbReference>
<evidence type="ECO:0000313" key="9">
    <source>
        <dbReference type="Proteomes" id="UP000085678"/>
    </source>
</evidence>
<dbReference type="OMA" id="MAYPMRM"/>
<name>A0A1S3ILX1_LINAN</name>
<dbReference type="KEGG" id="lak:106165551"/>
<evidence type="ECO:0000259" key="7">
    <source>
        <dbReference type="Pfam" id="PF00884"/>
    </source>
</evidence>
<dbReference type="FunCoup" id="A0A1S3ILX1">
    <property type="interactions" value="160"/>
</dbReference>
<keyword evidence="3 6" id="KW-0732">Signal</keyword>
<dbReference type="GO" id="GO:0030200">
    <property type="term" value="P:heparan sulfate proteoglycan catabolic process"/>
    <property type="evidence" value="ECO:0007669"/>
    <property type="project" value="TreeGrafter"/>
</dbReference>
<evidence type="ECO:0000313" key="10">
    <source>
        <dbReference type="RefSeq" id="XP_013399245.1"/>
    </source>
</evidence>
<dbReference type="GeneID" id="106165551"/>
<dbReference type="Proteomes" id="UP000085678">
    <property type="component" value="Unplaced"/>
</dbReference>
<evidence type="ECO:0000256" key="5">
    <source>
        <dbReference type="ARBA" id="ARBA00023180"/>
    </source>
</evidence>
<keyword evidence="5" id="KW-0325">Glycoprotein</keyword>
<comment type="cofactor">
    <cofactor evidence="1">
        <name>Ca(2+)</name>
        <dbReference type="ChEBI" id="CHEBI:29108"/>
    </cofactor>
</comment>
<evidence type="ECO:0000256" key="6">
    <source>
        <dbReference type="SAM" id="SignalP"/>
    </source>
</evidence>
<dbReference type="STRING" id="7574.A0A1S3ILX1"/>
<dbReference type="Gene3D" id="3.40.720.10">
    <property type="entry name" value="Alkaline Phosphatase, subunit A"/>
    <property type="match status" value="1"/>
</dbReference>
<gene>
    <name evidence="10" type="primary">LOC106165551</name>
</gene>
<evidence type="ECO:0000256" key="3">
    <source>
        <dbReference type="ARBA" id="ARBA00022729"/>
    </source>
</evidence>
<evidence type="ECO:0000256" key="2">
    <source>
        <dbReference type="ARBA" id="ARBA00008779"/>
    </source>
</evidence>
<protein>
    <submittedName>
        <fullName evidence="10">N-sulphoglucosamine sulphohydrolase-like</fullName>
    </submittedName>
</protein>
<dbReference type="InterPro" id="IPR017850">
    <property type="entry name" value="Alkaline_phosphatase_core_sf"/>
</dbReference>
<comment type="similarity">
    <text evidence="2">Belongs to the sulfatase family.</text>
</comment>
<dbReference type="InterPro" id="IPR032506">
    <property type="entry name" value="SGSH_C"/>
</dbReference>
<evidence type="ECO:0000259" key="8">
    <source>
        <dbReference type="Pfam" id="PF16347"/>
    </source>
</evidence>
<dbReference type="CDD" id="cd16027">
    <property type="entry name" value="SGSH"/>
    <property type="match status" value="1"/>
</dbReference>
<evidence type="ECO:0000256" key="1">
    <source>
        <dbReference type="ARBA" id="ARBA00001913"/>
    </source>
</evidence>
<dbReference type="RefSeq" id="XP_013399245.1">
    <property type="nucleotide sequence ID" value="XM_013543791.1"/>
</dbReference>
<dbReference type="PROSITE" id="PS00523">
    <property type="entry name" value="SULFATASE_1"/>
    <property type="match status" value="1"/>
</dbReference>
<evidence type="ECO:0000256" key="4">
    <source>
        <dbReference type="ARBA" id="ARBA00022801"/>
    </source>
</evidence>
<dbReference type="PANTHER" id="PTHR43108">
    <property type="entry name" value="N-ACETYLGLUCOSAMINE-6-SULFATASE FAMILY MEMBER"/>
    <property type="match status" value="1"/>
</dbReference>
<keyword evidence="9" id="KW-1185">Reference proteome</keyword>